<feature type="compositionally biased region" description="Pro residues" evidence="1">
    <location>
        <begin position="1"/>
        <end position="17"/>
    </location>
</feature>
<feature type="region of interest" description="Disordered" evidence="1">
    <location>
        <begin position="636"/>
        <end position="1067"/>
    </location>
</feature>
<feature type="compositionally biased region" description="Low complexity" evidence="1">
    <location>
        <begin position="738"/>
        <end position="753"/>
    </location>
</feature>
<feature type="compositionally biased region" description="Pro residues" evidence="1">
    <location>
        <begin position="725"/>
        <end position="737"/>
    </location>
</feature>
<feature type="non-terminal residue" evidence="2">
    <location>
        <position position="1067"/>
    </location>
</feature>
<feature type="compositionally biased region" description="Polar residues" evidence="1">
    <location>
        <begin position="771"/>
        <end position="789"/>
    </location>
</feature>
<feature type="compositionally biased region" description="Basic and acidic residues" evidence="1">
    <location>
        <begin position="406"/>
        <end position="430"/>
    </location>
</feature>
<feature type="compositionally biased region" description="Polar residues" evidence="1">
    <location>
        <begin position="1042"/>
        <end position="1051"/>
    </location>
</feature>
<sequence>SPELPTSPPLPSLPPSTLPSHDDDDNVNPHPRQRRISSPSPDKARQASPGPSRTPRKRTSLASTTSAPVGPLDADRERYRYHAHERGNANENDITDAALAAVASARQSPIDTGTAGTSSRRSRQPLPWEFRDGVRRSLDGQTSIEPPRTPYSTSAREGTLDQDENADMSPRTALHTAANAGTTRLQISPRSAARLKRASTIRDDDRRFQLRRQADDFSTNGVGDTLSTPANFPSTTTATACPPVIGTGRRQTLRGGSAESPLTSGRLASESLRAAGIGTRNVRSPFLAGPASSAANGSSANNKDDDPFLGTDAAVLHRSRSRTGKSVEWEDREYDRYQGYQDHYEHDRDTRRRMLPDDQRSRTSASSNTRVNEGAGPPGFLSSSRLEMGSSRPATSMATTGGWSEGLREDMVSRNDLRELGSRGEFERSRSATLRRHASVVTPSHSYTHSSPYPRQDQHQRGTSQQAEHARLLSESLTMLLATLSKLPVQTGVGRELGYQAETIVRASERLNGLLRAGTTHAVQRQIAIEVDEDGDLSREGRDVANLWRDVGADFRDGLRESDEVVRTLTGFILGVGKVLKEMASIASASASGGGGSTASATNGTGSACGSTASIGEGKEHLRSVSLDHHDIVRRYVRTPDSGGGARLVDGRRSVESRRSWDPIGIGGAGSSSLDLSRRVPSVHRDREYEPPSSRPPSSAMREKERDGGGGDQERRAGLRTRMTPPLPLPAPPPAPPSASSSSALGSTSSPGLELPSTTRRLMTPREIREQQSVSLARTGVGNLSSTDYEPSPTPASRQHFGKGMPPPLLSHFKQQSTSGPSQSTSGGRPPSHGTTAQSTPPPLPTLPSESFLRKSTLAEKQNRRKVSLASIASIMTIRASGSGSGGSSGSQAPPFAVTSSAPTTAVTAHTVSVSSPESLTPISTLPPSSTTLLTRTDSRGSRESSRASVTFSRPSEVSTSALQMQQSRDDARRRGEEELIREREMEIRQSLRSPLSGSETERDTRRRTIGSRVARMSLDAAIDEREGEFGGGSGGVGPGGTRTSTITLPSQRRERRRTVTEIFGRA</sequence>
<feature type="non-terminal residue" evidence="2">
    <location>
        <position position="1"/>
    </location>
</feature>
<feature type="compositionally biased region" description="Polar residues" evidence="1">
    <location>
        <begin position="362"/>
        <end position="371"/>
    </location>
</feature>
<feature type="region of interest" description="Disordered" evidence="1">
    <location>
        <begin position="1"/>
        <end position="170"/>
    </location>
</feature>
<dbReference type="Proteomes" id="UP000054018">
    <property type="component" value="Unassembled WGS sequence"/>
</dbReference>
<feature type="compositionally biased region" description="Low complexity" evidence="1">
    <location>
        <begin position="291"/>
        <end position="301"/>
    </location>
</feature>
<feature type="compositionally biased region" description="Basic and acidic residues" evidence="1">
    <location>
        <begin position="937"/>
        <end position="946"/>
    </location>
</feature>
<feature type="compositionally biased region" description="Basic and acidic residues" evidence="1">
    <location>
        <begin position="129"/>
        <end position="138"/>
    </location>
</feature>
<feature type="compositionally biased region" description="Polar residues" evidence="1">
    <location>
        <begin position="139"/>
        <end position="156"/>
    </location>
</feature>
<feature type="region of interest" description="Disordered" evidence="1">
    <location>
        <begin position="288"/>
        <end position="326"/>
    </location>
</feature>
<feature type="compositionally biased region" description="Polar residues" evidence="1">
    <location>
        <begin position="947"/>
        <end position="967"/>
    </location>
</feature>
<gene>
    <name evidence="2" type="ORF">PISMIDRAFT_455215</name>
</gene>
<feature type="compositionally biased region" description="Gly residues" evidence="1">
    <location>
        <begin position="1030"/>
        <end position="1041"/>
    </location>
</feature>
<dbReference type="STRING" id="765257.A0A0C9Z3B2"/>
<evidence type="ECO:0000313" key="3">
    <source>
        <dbReference type="Proteomes" id="UP000054018"/>
    </source>
</evidence>
<protein>
    <submittedName>
        <fullName evidence="2">Uncharacterized protein</fullName>
    </submittedName>
</protein>
<feature type="region of interest" description="Disordered" evidence="1">
    <location>
        <begin position="219"/>
        <end position="267"/>
    </location>
</feature>
<accession>A0A0C9Z3B2</accession>
<dbReference type="OrthoDB" id="3358078at2759"/>
<proteinExistence type="predicted"/>
<evidence type="ECO:0000313" key="2">
    <source>
        <dbReference type="EMBL" id="KIK23526.1"/>
    </source>
</evidence>
<feature type="compositionally biased region" description="Low complexity" evidence="1">
    <location>
        <begin position="890"/>
        <end position="936"/>
    </location>
</feature>
<feature type="compositionally biased region" description="Polar residues" evidence="1">
    <location>
        <begin position="392"/>
        <end position="402"/>
    </location>
</feature>
<feature type="compositionally biased region" description="Low complexity" evidence="1">
    <location>
        <begin position="439"/>
        <end position="453"/>
    </location>
</feature>
<feature type="compositionally biased region" description="Basic and acidic residues" evidence="1">
    <location>
        <begin position="340"/>
        <end position="361"/>
    </location>
</feature>
<feature type="region of interest" description="Disordered" evidence="1">
    <location>
        <begin position="340"/>
        <end position="468"/>
    </location>
</feature>
<organism evidence="2 3">
    <name type="scientific">Pisolithus microcarpus 441</name>
    <dbReference type="NCBI Taxonomy" id="765257"/>
    <lineage>
        <taxon>Eukaryota</taxon>
        <taxon>Fungi</taxon>
        <taxon>Dikarya</taxon>
        <taxon>Basidiomycota</taxon>
        <taxon>Agaricomycotina</taxon>
        <taxon>Agaricomycetes</taxon>
        <taxon>Agaricomycetidae</taxon>
        <taxon>Boletales</taxon>
        <taxon>Sclerodermatineae</taxon>
        <taxon>Pisolithaceae</taxon>
        <taxon>Pisolithus</taxon>
    </lineage>
</organism>
<feature type="compositionally biased region" description="Basic and acidic residues" evidence="1">
    <location>
        <begin position="968"/>
        <end position="990"/>
    </location>
</feature>
<feature type="compositionally biased region" description="Polar residues" evidence="1">
    <location>
        <begin position="219"/>
        <end position="239"/>
    </location>
</feature>
<feature type="compositionally biased region" description="Low complexity" evidence="1">
    <location>
        <begin position="815"/>
        <end position="832"/>
    </location>
</feature>
<reference evidence="2 3" key="1">
    <citation type="submission" date="2014-04" db="EMBL/GenBank/DDBJ databases">
        <authorList>
            <consortium name="DOE Joint Genome Institute"/>
            <person name="Kuo A."/>
            <person name="Kohler A."/>
            <person name="Costa M.D."/>
            <person name="Nagy L.G."/>
            <person name="Floudas D."/>
            <person name="Copeland A."/>
            <person name="Barry K.W."/>
            <person name="Cichocki N."/>
            <person name="Veneault-Fourrey C."/>
            <person name="LaButti K."/>
            <person name="Lindquist E.A."/>
            <person name="Lipzen A."/>
            <person name="Lundell T."/>
            <person name="Morin E."/>
            <person name="Murat C."/>
            <person name="Sun H."/>
            <person name="Tunlid A."/>
            <person name="Henrissat B."/>
            <person name="Grigoriev I.V."/>
            <person name="Hibbett D.S."/>
            <person name="Martin F."/>
            <person name="Nordberg H.P."/>
            <person name="Cantor M.N."/>
            <person name="Hua S.X."/>
        </authorList>
    </citation>
    <scope>NUCLEOTIDE SEQUENCE [LARGE SCALE GENOMIC DNA]</scope>
    <source>
        <strain evidence="2 3">441</strain>
    </source>
</reference>
<dbReference type="EMBL" id="KN833725">
    <property type="protein sequence ID" value="KIK23526.1"/>
    <property type="molecule type" value="Genomic_DNA"/>
</dbReference>
<feature type="compositionally biased region" description="Basic and acidic residues" evidence="1">
    <location>
        <begin position="73"/>
        <end position="88"/>
    </location>
</feature>
<dbReference type="AlphaFoldDB" id="A0A0C9Z3B2"/>
<keyword evidence="3" id="KW-1185">Reference proteome</keyword>
<evidence type="ECO:0000256" key="1">
    <source>
        <dbReference type="SAM" id="MobiDB-lite"/>
    </source>
</evidence>
<feature type="compositionally biased region" description="Polar residues" evidence="1">
    <location>
        <begin position="106"/>
        <end position="119"/>
    </location>
</feature>
<feature type="compositionally biased region" description="Basic and acidic residues" evidence="1">
    <location>
        <begin position="649"/>
        <end position="661"/>
    </location>
</feature>
<name>A0A0C9Z3B2_9AGAM</name>
<reference evidence="3" key="2">
    <citation type="submission" date="2015-01" db="EMBL/GenBank/DDBJ databases">
        <title>Evolutionary Origins and Diversification of the Mycorrhizal Mutualists.</title>
        <authorList>
            <consortium name="DOE Joint Genome Institute"/>
            <consortium name="Mycorrhizal Genomics Consortium"/>
            <person name="Kohler A."/>
            <person name="Kuo A."/>
            <person name="Nagy L.G."/>
            <person name="Floudas D."/>
            <person name="Copeland A."/>
            <person name="Barry K.W."/>
            <person name="Cichocki N."/>
            <person name="Veneault-Fourrey C."/>
            <person name="LaButti K."/>
            <person name="Lindquist E.A."/>
            <person name="Lipzen A."/>
            <person name="Lundell T."/>
            <person name="Morin E."/>
            <person name="Murat C."/>
            <person name="Riley R."/>
            <person name="Ohm R."/>
            <person name="Sun H."/>
            <person name="Tunlid A."/>
            <person name="Henrissat B."/>
            <person name="Grigoriev I.V."/>
            <person name="Hibbett D.S."/>
            <person name="Martin F."/>
        </authorList>
    </citation>
    <scope>NUCLEOTIDE SEQUENCE [LARGE SCALE GENOMIC DNA]</scope>
    <source>
        <strain evidence="3">441</strain>
    </source>
</reference>
<feature type="compositionally biased region" description="Basic and acidic residues" evidence="1">
    <location>
        <begin position="701"/>
        <end position="717"/>
    </location>
</feature>
<dbReference type="HOGENOM" id="CLU_004775_0_0_1"/>